<evidence type="ECO:0000313" key="2">
    <source>
        <dbReference type="Proteomes" id="UP000548504"/>
    </source>
</evidence>
<comment type="caution">
    <text evidence="1">The sequence shown here is derived from an EMBL/GenBank/DDBJ whole genome shotgun (WGS) entry which is preliminary data.</text>
</comment>
<proteinExistence type="predicted"/>
<dbReference type="EMBL" id="JACLAG010000010">
    <property type="protein sequence ID" value="MBC2622759.1"/>
    <property type="molecule type" value="Genomic_DNA"/>
</dbReference>
<dbReference type="AlphaFoldDB" id="A0A7X1EJQ9"/>
<reference evidence="1 2" key="1">
    <citation type="submission" date="2020-08" db="EMBL/GenBank/DDBJ databases">
        <title>Emergence and comparative genomics analysis of Citrobacter in Fennec fox imported from North Africa to China.</title>
        <authorList>
            <person name="Zheng B."/>
        </authorList>
    </citation>
    <scope>NUCLEOTIDE SEQUENCE [LARGE SCALE GENOMIC DNA]</scope>
    <source>
        <strain evidence="1 2">FF141</strain>
    </source>
</reference>
<sequence>MKTGANTDITTPLRIICDYMQRFMRNNKDAKLSEAKQRLESKIVVFINDGYDEQHLRQALSSATSSRSREAFTRAFDMESFK</sequence>
<dbReference type="Proteomes" id="UP000548504">
    <property type="component" value="Unassembled WGS sequence"/>
</dbReference>
<evidence type="ECO:0000313" key="1">
    <source>
        <dbReference type="EMBL" id="MBC2622759.1"/>
    </source>
</evidence>
<gene>
    <name evidence="1" type="ORF">H7I73_24265</name>
</gene>
<accession>A0A7X1EJQ9</accession>
<name>A0A7X1EJQ9_9ENTR</name>
<organism evidence="1 2">
    <name type="scientific">Citrobacter cronae</name>
    <dbReference type="NCBI Taxonomy" id="1748967"/>
    <lineage>
        <taxon>Bacteria</taxon>
        <taxon>Pseudomonadati</taxon>
        <taxon>Pseudomonadota</taxon>
        <taxon>Gammaproteobacteria</taxon>
        <taxon>Enterobacterales</taxon>
        <taxon>Enterobacteriaceae</taxon>
        <taxon>Citrobacter</taxon>
        <taxon>Citrobacter freundii complex</taxon>
    </lineage>
</organism>
<protein>
    <submittedName>
        <fullName evidence="1">Uncharacterized protein</fullName>
    </submittedName>
</protein>